<gene>
    <name evidence="11" type="ORF">ABENE_13800</name>
</gene>
<evidence type="ECO:0000256" key="5">
    <source>
        <dbReference type="ARBA" id="ARBA00022692"/>
    </source>
</evidence>
<dbReference type="PANTHER" id="PTHR30576">
    <property type="entry name" value="COLANIC BIOSYNTHESIS UDP-GLUCOSE LIPID CARRIER TRANSFERASE"/>
    <property type="match status" value="1"/>
</dbReference>
<dbReference type="PANTHER" id="PTHR30576:SF4">
    <property type="entry name" value="UNDECAPRENYL-PHOSPHATE GALACTOSE PHOSPHOTRANSFERASE"/>
    <property type="match status" value="1"/>
</dbReference>
<keyword evidence="8" id="KW-0270">Exopolysaccharide synthesis</keyword>
<dbReference type="PATRIC" id="fig|1121022.4.peg.2807"/>
<feature type="transmembrane region" description="Helical" evidence="9">
    <location>
        <begin position="37"/>
        <end position="65"/>
    </location>
</feature>
<sequence>MKGCIMASLQNGVLTENRFVHQRTVDVSPRLPTLNELAIRIFDIVISLSAILFLAPALIVVAILVKLQDQGPIFFAQRRIGRDGREFPCFKFRSMRVDAAELLKTLLATDAQARAEWAADHKLRNDPRITALGRFLRKSSIDELPQLFNVLRGDMSLVGPRPIIQAEIVKYGRSFDNYVSVLPGITGLWQVMGRNDVTYNRRVAMDRLFARKRSFLIYIMILVMTVPAVFAQRGSY</sequence>
<keyword evidence="4" id="KW-0808">Transferase</keyword>
<evidence type="ECO:0000256" key="8">
    <source>
        <dbReference type="ARBA" id="ARBA00023169"/>
    </source>
</evidence>
<dbReference type="Proteomes" id="UP000017837">
    <property type="component" value="Unassembled WGS sequence"/>
</dbReference>
<dbReference type="GO" id="GO:0016780">
    <property type="term" value="F:phosphotransferase activity, for other substituted phosphate groups"/>
    <property type="evidence" value="ECO:0007669"/>
    <property type="project" value="TreeGrafter"/>
</dbReference>
<dbReference type="STRING" id="1121022.GCA_000376105_03275"/>
<evidence type="ECO:0000256" key="3">
    <source>
        <dbReference type="ARBA" id="ARBA00022475"/>
    </source>
</evidence>
<name>V4RDG2_9CAUL</name>
<dbReference type="EMBL" id="AWGB01000029">
    <property type="protein sequence ID" value="ESQ89448.1"/>
    <property type="molecule type" value="Genomic_DNA"/>
</dbReference>
<keyword evidence="12" id="KW-1185">Reference proteome</keyword>
<evidence type="ECO:0000256" key="4">
    <source>
        <dbReference type="ARBA" id="ARBA00022679"/>
    </source>
</evidence>
<reference evidence="11 12" key="1">
    <citation type="journal article" date="2014" name="Nature">
        <title>Sequential evolution of bacterial morphology by co-option of a developmental regulator.</title>
        <authorList>
            <person name="Jiang C."/>
            <person name="Brown P.J."/>
            <person name="Ducret A."/>
            <person name="Brun Y.V."/>
        </authorList>
    </citation>
    <scope>NUCLEOTIDE SEQUENCE [LARGE SCALE GENOMIC DNA]</scope>
    <source>
        <strain evidence="11 12">DSM 16100</strain>
    </source>
</reference>
<dbReference type="GO" id="GO:0000271">
    <property type="term" value="P:polysaccharide biosynthetic process"/>
    <property type="evidence" value="ECO:0007669"/>
    <property type="project" value="UniProtKB-KW"/>
</dbReference>
<evidence type="ECO:0000313" key="12">
    <source>
        <dbReference type="Proteomes" id="UP000017837"/>
    </source>
</evidence>
<feature type="domain" description="Bacterial sugar transferase" evidence="10">
    <location>
        <begin position="40"/>
        <end position="230"/>
    </location>
</feature>
<comment type="similarity">
    <text evidence="2">Belongs to the bacterial sugar transferase family.</text>
</comment>
<evidence type="ECO:0000256" key="9">
    <source>
        <dbReference type="SAM" id="Phobius"/>
    </source>
</evidence>
<keyword evidence="6 9" id="KW-1133">Transmembrane helix</keyword>
<evidence type="ECO:0000256" key="1">
    <source>
        <dbReference type="ARBA" id="ARBA00004236"/>
    </source>
</evidence>
<evidence type="ECO:0000259" key="10">
    <source>
        <dbReference type="Pfam" id="PF02397"/>
    </source>
</evidence>
<keyword evidence="5 9" id="KW-0812">Transmembrane</keyword>
<evidence type="ECO:0000256" key="6">
    <source>
        <dbReference type="ARBA" id="ARBA00022989"/>
    </source>
</evidence>
<comment type="caution">
    <text evidence="11">The sequence shown here is derived from an EMBL/GenBank/DDBJ whole genome shotgun (WGS) entry which is preliminary data.</text>
</comment>
<dbReference type="InterPro" id="IPR003362">
    <property type="entry name" value="Bact_transf"/>
</dbReference>
<dbReference type="AlphaFoldDB" id="V4RDG2"/>
<protein>
    <recommendedName>
        <fullName evidence="10">Bacterial sugar transferase domain-containing protein</fullName>
    </recommendedName>
</protein>
<evidence type="ECO:0000256" key="7">
    <source>
        <dbReference type="ARBA" id="ARBA00023136"/>
    </source>
</evidence>
<evidence type="ECO:0000256" key="2">
    <source>
        <dbReference type="ARBA" id="ARBA00006464"/>
    </source>
</evidence>
<proteinExistence type="inferred from homology"/>
<organism evidence="11 12">
    <name type="scientific">Asticcacaulis benevestitus DSM 16100 = ATCC BAA-896</name>
    <dbReference type="NCBI Taxonomy" id="1121022"/>
    <lineage>
        <taxon>Bacteria</taxon>
        <taxon>Pseudomonadati</taxon>
        <taxon>Pseudomonadota</taxon>
        <taxon>Alphaproteobacteria</taxon>
        <taxon>Caulobacterales</taxon>
        <taxon>Caulobacteraceae</taxon>
        <taxon>Asticcacaulis</taxon>
    </lineage>
</organism>
<keyword evidence="3" id="KW-1003">Cell membrane</keyword>
<feature type="transmembrane region" description="Helical" evidence="9">
    <location>
        <begin position="215"/>
        <end position="232"/>
    </location>
</feature>
<dbReference type="GO" id="GO:0005886">
    <property type="term" value="C:plasma membrane"/>
    <property type="evidence" value="ECO:0007669"/>
    <property type="project" value="UniProtKB-SubCell"/>
</dbReference>
<dbReference type="eggNOG" id="COG2148">
    <property type="taxonomic scope" value="Bacteria"/>
</dbReference>
<dbReference type="Pfam" id="PF02397">
    <property type="entry name" value="Bac_transf"/>
    <property type="match status" value="1"/>
</dbReference>
<accession>V4RDG2</accession>
<evidence type="ECO:0000313" key="11">
    <source>
        <dbReference type="EMBL" id="ESQ89448.1"/>
    </source>
</evidence>
<comment type="subcellular location">
    <subcellularLocation>
        <location evidence="1">Cell membrane</location>
    </subcellularLocation>
</comment>
<keyword evidence="7 9" id="KW-0472">Membrane</keyword>